<organism evidence="2 3">
    <name type="scientific">Daucus carota subsp. sativus</name>
    <name type="common">Carrot</name>
    <dbReference type="NCBI Taxonomy" id="79200"/>
    <lineage>
        <taxon>Eukaryota</taxon>
        <taxon>Viridiplantae</taxon>
        <taxon>Streptophyta</taxon>
        <taxon>Embryophyta</taxon>
        <taxon>Tracheophyta</taxon>
        <taxon>Spermatophyta</taxon>
        <taxon>Magnoliopsida</taxon>
        <taxon>eudicotyledons</taxon>
        <taxon>Gunneridae</taxon>
        <taxon>Pentapetalae</taxon>
        <taxon>asterids</taxon>
        <taxon>campanulids</taxon>
        <taxon>Apiales</taxon>
        <taxon>Apiaceae</taxon>
        <taxon>Apioideae</taxon>
        <taxon>Scandiceae</taxon>
        <taxon>Daucinae</taxon>
        <taxon>Daucus</taxon>
        <taxon>Daucus sect. Daucus</taxon>
    </lineage>
</organism>
<evidence type="ECO:0000256" key="1">
    <source>
        <dbReference type="SAM" id="MobiDB-lite"/>
    </source>
</evidence>
<keyword evidence="3" id="KW-1185">Reference proteome</keyword>
<feature type="region of interest" description="Disordered" evidence="1">
    <location>
        <begin position="252"/>
        <end position="274"/>
    </location>
</feature>
<feature type="region of interest" description="Disordered" evidence="1">
    <location>
        <begin position="55"/>
        <end position="79"/>
    </location>
</feature>
<gene>
    <name evidence="2" type="ORF">DCAR_0312515</name>
</gene>
<proteinExistence type="predicted"/>
<dbReference type="Gramene" id="KZN02274">
    <property type="protein sequence ID" value="KZN02274"/>
    <property type="gene ID" value="DCAR_011028"/>
</dbReference>
<reference evidence="2" key="1">
    <citation type="journal article" date="2016" name="Nat. Genet.">
        <title>A high-quality carrot genome assembly provides new insights into carotenoid accumulation and asterid genome evolution.</title>
        <authorList>
            <person name="Iorizzo M."/>
            <person name="Ellison S."/>
            <person name="Senalik D."/>
            <person name="Zeng P."/>
            <person name="Satapoomin P."/>
            <person name="Huang J."/>
            <person name="Bowman M."/>
            <person name="Iovene M."/>
            <person name="Sanseverino W."/>
            <person name="Cavagnaro P."/>
            <person name="Yildiz M."/>
            <person name="Macko-Podgorni A."/>
            <person name="Moranska E."/>
            <person name="Grzebelus E."/>
            <person name="Grzebelus D."/>
            <person name="Ashrafi H."/>
            <person name="Zheng Z."/>
            <person name="Cheng S."/>
            <person name="Spooner D."/>
            <person name="Van Deynze A."/>
            <person name="Simon P."/>
        </authorList>
    </citation>
    <scope>NUCLEOTIDE SEQUENCE</scope>
    <source>
        <tissue evidence="2">Leaf</tissue>
    </source>
</reference>
<evidence type="ECO:0000313" key="2">
    <source>
        <dbReference type="EMBL" id="WOG93234.1"/>
    </source>
</evidence>
<feature type="compositionally biased region" description="Basic and acidic residues" evidence="1">
    <location>
        <begin position="61"/>
        <end position="77"/>
    </location>
</feature>
<accession>A0A166B2K6</accession>
<dbReference type="AlphaFoldDB" id="A0A166B2K6"/>
<dbReference type="EMBL" id="CP093345">
    <property type="protein sequence ID" value="WOG93234.1"/>
    <property type="molecule type" value="Genomic_DNA"/>
</dbReference>
<dbReference type="Proteomes" id="UP000077755">
    <property type="component" value="Chromosome 3"/>
</dbReference>
<name>A0A166B2K6_DAUCS</name>
<evidence type="ECO:0000313" key="3">
    <source>
        <dbReference type="Proteomes" id="UP000077755"/>
    </source>
</evidence>
<sequence length="274" mass="30634">MTMISVQPYTLTSWQLEMENINHSANDNINLSVEELEASVTFECLYNIIRQLEGCSPPSPNDRRTMESNKTERKRTDLSSFNAHNTSITKEATANFTMKAHAKIVLRAEMLPNVNNNTEEEKKSGSQDLTVSSAPNIPVKPTVSADILSMKEFLPAPDIKDITVKEIESCFLDLPIPSTPNAPVQNSSNTRAAAAALEMEALAPAIIVLRAKVLEEPWMLTGWLPQNDNIQPSAEELQADVKFEHLYNIIRHHDESPPPSPNNQRLPVFKDIYN</sequence>
<reference evidence="2" key="2">
    <citation type="submission" date="2022-03" db="EMBL/GenBank/DDBJ databases">
        <title>Draft title - Genomic analysis of global carrot germplasm unveils the trajectory of domestication and the origin of high carotenoid orange carrot.</title>
        <authorList>
            <person name="Iorizzo M."/>
            <person name="Ellison S."/>
            <person name="Senalik D."/>
            <person name="Macko-Podgorni A."/>
            <person name="Grzebelus D."/>
            <person name="Bostan H."/>
            <person name="Rolling W."/>
            <person name="Curaba J."/>
            <person name="Simon P."/>
        </authorList>
    </citation>
    <scope>NUCLEOTIDE SEQUENCE</scope>
    <source>
        <tissue evidence="2">Leaf</tissue>
    </source>
</reference>
<protein>
    <submittedName>
        <fullName evidence="2">Uncharacterized protein</fullName>
    </submittedName>
</protein>